<dbReference type="EMBL" id="CP086322">
    <property type="protein sequence ID" value="UQA90935.1"/>
    <property type="molecule type" value="Genomic_DNA"/>
</dbReference>
<sequence>MSLTTKTLGRGLGALPQLTLGAPAPSVRWGRLAAGSLIAVAALTLTACQEGPGSASGPSSPASATHGGGGSPGAQPPGSKTQPSGGEGHASEGAGQPSTGGAKPTGGKASPSRPSSAEANTSPMTSSDRCTADNMSLRLGREDIGAGNIRVPLVFTNKGETACSLRGFPGVSLIKRDGSTVGKPATREGAAGGAVRLQPGKSAHAVLHTINDGLSDTPCWDASQLVYVYPPGSKDAMTTSSRGLRVCGGRFSVTTVEAGSLG</sequence>
<protein>
    <submittedName>
        <fullName evidence="3">DUF4232 domain-containing protein</fullName>
    </submittedName>
</protein>
<evidence type="ECO:0000313" key="3">
    <source>
        <dbReference type="EMBL" id="UQA90935.1"/>
    </source>
</evidence>
<proteinExistence type="predicted"/>
<feature type="domain" description="DUF4232" evidence="2">
    <location>
        <begin position="130"/>
        <end position="256"/>
    </location>
</feature>
<dbReference type="Proteomes" id="UP000830115">
    <property type="component" value="Chromosome"/>
</dbReference>
<dbReference type="Pfam" id="PF14016">
    <property type="entry name" value="DUF4232"/>
    <property type="match status" value="1"/>
</dbReference>
<gene>
    <name evidence="3" type="ORF">K9S39_02720</name>
</gene>
<feature type="region of interest" description="Disordered" evidence="1">
    <location>
        <begin position="49"/>
        <end position="131"/>
    </location>
</feature>
<organism evidence="3 4">
    <name type="scientific">Streptomyces halobius</name>
    <dbReference type="NCBI Taxonomy" id="2879846"/>
    <lineage>
        <taxon>Bacteria</taxon>
        <taxon>Bacillati</taxon>
        <taxon>Actinomycetota</taxon>
        <taxon>Actinomycetes</taxon>
        <taxon>Kitasatosporales</taxon>
        <taxon>Streptomycetaceae</taxon>
        <taxon>Streptomyces</taxon>
    </lineage>
</organism>
<dbReference type="RefSeq" id="WP_248861705.1">
    <property type="nucleotide sequence ID" value="NZ_CP086322.1"/>
</dbReference>
<accession>A0ABY4LZK9</accession>
<evidence type="ECO:0000256" key="1">
    <source>
        <dbReference type="SAM" id="MobiDB-lite"/>
    </source>
</evidence>
<evidence type="ECO:0000313" key="4">
    <source>
        <dbReference type="Proteomes" id="UP000830115"/>
    </source>
</evidence>
<keyword evidence="4" id="KW-1185">Reference proteome</keyword>
<name>A0ABY4LZK9_9ACTN</name>
<reference evidence="3" key="1">
    <citation type="submission" date="2021-10" db="EMBL/GenBank/DDBJ databases">
        <title>Streptomyces nigrumlapis sp.nov.,an antimicrobial producing actinobacterium isolated from Black Gobi rocks.</title>
        <authorList>
            <person name="Wen Y."/>
            <person name="Zhang W."/>
            <person name="Liu X.G."/>
        </authorList>
    </citation>
    <scope>NUCLEOTIDE SEQUENCE</scope>
    <source>
        <strain evidence="3">ST13-2-2</strain>
    </source>
</reference>
<feature type="compositionally biased region" description="Low complexity" evidence="1">
    <location>
        <begin position="51"/>
        <end position="65"/>
    </location>
</feature>
<feature type="compositionally biased region" description="Polar residues" evidence="1">
    <location>
        <begin position="112"/>
        <end position="129"/>
    </location>
</feature>
<dbReference type="InterPro" id="IPR025326">
    <property type="entry name" value="DUF4232"/>
</dbReference>
<evidence type="ECO:0000259" key="2">
    <source>
        <dbReference type="Pfam" id="PF14016"/>
    </source>
</evidence>